<dbReference type="InterPro" id="IPR000847">
    <property type="entry name" value="LysR_HTH_N"/>
</dbReference>
<keyword evidence="7" id="KW-1185">Reference proteome</keyword>
<evidence type="ECO:0000256" key="4">
    <source>
        <dbReference type="ARBA" id="ARBA00023163"/>
    </source>
</evidence>
<name>A0A4S4N7R8_9RHOB</name>
<gene>
    <name evidence="6" type="ORF">E4Z66_15000</name>
</gene>
<dbReference type="InterPro" id="IPR036390">
    <property type="entry name" value="WH_DNA-bd_sf"/>
</dbReference>
<dbReference type="PANTHER" id="PTHR30419:SF8">
    <property type="entry name" value="NITROGEN ASSIMILATION TRANSCRIPTIONAL ACTIVATOR-RELATED"/>
    <property type="match status" value="1"/>
</dbReference>
<dbReference type="InterPro" id="IPR036388">
    <property type="entry name" value="WH-like_DNA-bd_sf"/>
</dbReference>
<dbReference type="SUPFAM" id="SSF53850">
    <property type="entry name" value="Periplasmic binding protein-like II"/>
    <property type="match status" value="1"/>
</dbReference>
<dbReference type="GO" id="GO:0005829">
    <property type="term" value="C:cytosol"/>
    <property type="evidence" value="ECO:0007669"/>
    <property type="project" value="TreeGrafter"/>
</dbReference>
<sequence>MVGGAIGCDEGPSVFKIDTAQSASFLVACEEGSIRSASERLGVEPSTISRQIKALEKSLGTALIERGRKGVRPTEAGTLLRTYLQHQRSEQEALLSEFDALKGMRRGELVIAVGDGFISDFVGNALQSYKAAFPGFTYDLLSGSTEQILHALRTDHAHIGLAYNAGTERAIRSVARVRQPLELLVSPTSQWADLPEPVTMPQLETLPAALLKTGSGVGDMIALAEANNAVRLQAVVRSNSLAVLRNFVREGLGVTVLPAFVVSGEVADGTIITKRLDIPEFSKGMASVLTRQGRRLPEGATRLVNHITRSMVAFQAND</sequence>
<dbReference type="InterPro" id="IPR005119">
    <property type="entry name" value="LysR_subst-bd"/>
</dbReference>
<evidence type="ECO:0000256" key="2">
    <source>
        <dbReference type="ARBA" id="ARBA00023015"/>
    </source>
</evidence>
<dbReference type="Gene3D" id="3.40.190.290">
    <property type="match status" value="1"/>
</dbReference>
<dbReference type="SUPFAM" id="SSF46785">
    <property type="entry name" value="Winged helix' DNA-binding domain"/>
    <property type="match status" value="1"/>
</dbReference>
<dbReference type="EMBL" id="SRKY01000004">
    <property type="protein sequence ID" value="THH35129.1"/>
    <property type="molecule type" value="Genomic_DNA"/>
</dbReference>
<dbReference type="PANTHER" id="PTHR30419">
    <property type="entry name" value="HTH-TYPE TRANSCRIPTIONAL REGULATOR YBHD"/>
    <property type="match status" value="1"/>
</dbReference>
<proteinExistence type="inferred from homology"/>
<dbReference type="PROSITE" id="PS50931">
    <property type="entry name" value="HTH_LYSR"/>
    <property type="match status" value="1"/>
</dbReference>
<dbReference type="Pfam" id="PF03466">
    <property type="entry name" value="LysR_substrate"/>
    <property type="match status" value="1"/>
</dbReference>
<dbReference type="Proteomes" id="UP000306602">
    <property type="component" value="Unassembled WGS sequence"/>
</dbReference>
<protein>
    <submittedName>
        <fullName evidence="6">LysR family transcriptional regulator</fullName>
    </submittedName>
</protein>
<dbReference type="Pfam" id="PF00126">
    <property type="entry name" value="HTH_1"/>
    <property type="match status" value="1"/>
</dbReference>
<evidence type="ECO:0000313" key="6">
    <source>
        <dbReference type="EMBL" id="THH35129.1"/>
    </source>
</evidence>
<dbReference type="InterPro" id="IPR050950">
    <property type="entry name" value="HTH-type_LysR_regulators"/>
</dbReference>
<dbReference type="GO" id="GO:0003677">
    <property type="term" value="F:DNA binding"/>
    <property type="evidence" value="ECO:0007669"/>
    <property type="project" value="UniProtKB-KW"/>
</dbReference>
<reference evidence="6 7" key="1">
    <citation type="submission" date="2019-04" db="EMBL/GenBank/DDBJ databases">
        <title>Shimia ponticola sp. nov., isolated from seawater.</title>
        <authorList>
            <person name="Kim Y.-O."/>
            <person name="Yoon J.-H."/>
        </authorList>
    </citation>
    <scope>NUCLEOTIDE SEQUENCE [LARGE SCALE GENOMIC DNA]</scope>
    <source>
        <strain evidence="6 7">MYP11</strain>
    </source>
</reference>
<keyword evidence="4" id="KW-0804">Transcription</keyword>
<dbReference type="Gene3D" id="1.10.10.10">
    <property type="entry name" value="Winged helix-like DNA-binding domain superfamily/Winged helix DNA-binding domain"/>
    <property type="match status" value="1"/>
</dbReference>
<comment type="similarity">
    <text evidence="1">Belongs to the LysR transcriptional regulatory family.</text>
</comment>
<keyword evidence="2" id="KW-0805">Transcription regulation</keyword>
<evidence type="ECO:0000313" key="7">
    <source>
        <dbReference type="Proteomes" id="UP000306602"/>
    </source>
</evidence>
<evidence type="ECO:0000256" key="3">
    <source>
        <dbReference type="ARBA" id="ARBA00023125"/>
    </source>
</evidence>
<feature type="domain" description="HTH lysR-type" evidence="5">
    <location>
        <begin position="25"/>
        <end position="74"/>
    </location>
</feature>
<dbReference type="AlphaFoldDB" id="A0A4S4N7R8"/>
<comment type="caution">
    <text evidence="6">The sequence shown here is derived from an EMBL/GenBank/DDBJ whole genome shotgun (WGS) entry which is preliminary data.</text>
</comment>
<dbReference type="OrthoDB" id="8479357at2"/>
<dbReference type="GO" id="GO:0003700">
    <property type="term" value="F:DNA-binding transcription factor activity"/>
    <property type="evidence" value="ECO:0007669"/>
    <property type="project" value="InterPro"/>
</dbReference>
<evidence type="ECO:0000256" key="1">
    <source>
        <dbReference type="ARBA" id="ARBA00009437"/>
    </source>
</evidence>
<keyword evidence="3" id="KW-0238">DNA-binding</keyword>
<organism evidence="6 7">
    <name type="scientific">Aliishimia ponticola</name>
    <dbReference type="NCBI Taxonomy" id="2499833"/>
    <lineage>
        <taxon>Bacteria</taxon>
        <taxon>Pseudomonadati</taxon>
        <taxon>Pseudomonadota</taxon>
        <taxon>Alphaproteobacteria</taxon>
        <taxon>Rhodobacterales</taxon>
        <taxon>Paracoccaceae</taxon>
        <taxon>Aliishimia</taxon>
    </lineage>
</organism>
<evidence type="ECO:0000259" key="5">
    <source>
        <dbReference type="PROSITE" id="PS50931"/>
    </source>
</evidence>
<accession>A0A4S4N7R8</accession>